<keyword evidence="2" id="KW-0677">Repeat</keyword>
<dbReference type="AlphaFoldDB" id="A0A4P9Y6E3"/>
<sequence length="432" mass="49387">MRPPFSLQSLQRVKGGRRQIPLIQPGHPNCVWMTPRALTTYVPFRLDVDPVEVRNASRRPRRDSVDSTTPPSYTSPFTTITPSSSPIRSPTVPFASNVPAHLWPAYKALSDRSEEGVSLIMPSLTSSPDQGTVEVIRGAMALYRPRGYAGPQQTLDRENNISVLHQSLDYHGESDLQDWTTLLKAKARMGRTQEVKELWKTMEQGRVVPGLWAWQAYAHAHAQSRNFLDLEKVLNQARQAGYPLGGYGTLLRIQAYGKARKGKMAIQLLQDLDAHDDLTPQLMDALVLTLGDSDMVNEMLKLLKDPVKLFPSLRGRPWPRPRSFRLAFHSLALAPAELSAEVYQIMQARDVPLDASCYEHLILRLSRDRLHIHRAAELFVQMRRELRHPASAHLYDRLIKRCRHPRWDSFREILLREQHAFQGRMVKSHRLF</sequence>
<evidence type="ECO:0000256" key="1">
    <source>
        <dbReference type="ARBA" id="ARBA00006192"/>
    </source>
</evidence>
<dbReference type="Pfam" id="PF01535">
    <property type="entry name" value="PPR"/>
    <property type="match status" value="1"/>
</dbReference>
<organism evidence="7 8">
    <name type="scientific">Piptocephalis cylindrospora</name>
    <dbReference type="NCBI Taxonomy" id="1907219"/>
    <lineage>
        <taxon>Eukaryota</taxon>
        <taxon>Fungi</taxon>
        <taxon>Fungi incertae sedis</taxon>
        <taxon>Zoopagomycota</taxon>
        <taxon>Zoopagomycotina</taxon>
        <taxon>Zoopagomycetes</taxon>
        <taxon>Zoopagales</taxon>
        <taxon>Piptocephalidaceae</taxon>
        <taxon>Piptocephalis</taxon>
    </lineage>
</organism>
<comment type="function">
    <text evidence="3">Regulates mitochondrial small subunit maturation by controlling 15S rRNA 5'-end processing. Localizes to the 5' precursor of the 15S rRNA in a position that is subsequently occupied by mS47 in the mature yeast mtSSU. Uses structure and sequence-specific RNA recognition, binding to a single-stranded region of the precursor and specifically recognizing bases -6 to -1. The exchange of Ccm1 for mS47 is coupled to the irreversible removal of precursor rRNA that is accompanied by conformational changes of the mitoribosomal proteins uS5m and mS26. These conformational changes signal completion of 5'-end rRNA processing through protection of the mature 5'-end of the 15S rRNA and stabilization of mS47. The removal of the 5' precursor together with the dissociation of Ccm1 may be catalyzed by the 5'-3' exoribonuclease Pet127. Involved in the specific removal of group I introns in mitochondrial encoded transcripts.</text>
</comment>
<comment type="subunit">
    <text evidence="4">Binds to mitochondrial small subunit 15S rRNA.</text>
</comment>
<proteinExistence type="inferred from homology"/>
<dbReference type="Proteomes" id="UP000267251">
    <property type="component" value="Unassembled WGS sequence"/>
</dbReference>
<feature type="region of interest" description="Disordered" evidence="6">
    <location>
        <begin position="55"/>
        <end position="88"/>
    </location>
</feature>
<feature type="compositionally biased region" description="Low complexity" evidence="6">
    <location>
        <begin position="67"/>
        <end position="88"/>
    </location>
</feature>
<evidence type="ECO:0000256" key="4">
    <source>
        <dbReference type="ARBA" id="ARBA00044511"/>
    </source>
</evidence>
<evidence type="ECO:0000256" key="5">
    <source>
        <dbReference type="PROSITE-ProRule" id="PRU00708"/>
    </source>
</evidence>
<evidence type="ECO:0000256" key="3">
    <source>
        <dbReference type="ARBA" id="ARBA00044493"/>
    </source>
</evidence>
<comment type="similarity">
    <text evidence="1">Belongs to the CCM1 family.</text>
</comment>
<reference evidence="8" key="1">
    <citation type="journal article" date="2018" name="Nat. Microbiol.">
        <title>Leveraging single-cell genomics to expand the fungal tree of life.</title>
        <authorList>
            <person name="Ahrendt S.R."/>
            <person name="Quandt C.A."/>
            <person name="Ciobanu D."/>
            <person name="Clum A."/>
            <person name="Salamov A."/>
            <person name="Andreopoulos B."/>
            <person name="Cheng J.F."/>
            <person name="Woyke T."/>
            <person name="Pelin A."/>
            <person name="Henrissat B."/>
            <person name="Reynolds N.K."/>
            <person name="Benny G.L."/>
            <person name="Smith M.E."/>
            <person name="James T.Y."/>
            <person name="Grigoriev I.V."/>
        </authorList>
    </citation>
    <scope>NUCLEOTIDE SEQUENCE [LARGE SCALE GENOMIC DNA]</scope>
</reference>
<dbReference type="InterPro" id="IPR002885">
    <property type="entry name" value="PPR_rpt"/>
</dbReference>
<evidence type="ECO:0000256" key="6">
    <source>
        <dbReference type="SAM" id="MobiDB-lite"/>
    </source>
</evidence>
<accession>A0A4P9Y6E3</accession>
<evidence type="ECO:0000313" key="7">
    <source>
        <dbReference type="EMBL" id="RKP14284.1"/>
    </source>
</evidence>
<dbReference type="EMBL" id="KZ987857">
    <property type="protein sequence ID" value="RKP14284.1"/>
    <property type="molecule type" value="Genomic_DNA"/>
</dbReference>
<feature type="repeat" description="PPR" evidence="5">
    <location>
        <begin position="175"/>
        <end position="209"/>
    </location>
</feature>
<dbReference type="PANTHER" id="PTHR47447:SF17">
    <property type="entry name" value="OS12G0638900 PROTEIN"/>
    <property type="match status" value="1"/>
</dbReference>
<dbReference type="PANTHER" id="PTHR47447">
    <property type="entry name" value="OS03G0856100 PROTEIN"/>
    <property type="match status" value="1"/>
</dbReference>
<keyword evidence="8" id="KW-1185">Reference proteome</keyword>
<dbReference type="PROSITE" id="PS51375">
    <property type="entry name" value="PPR"/>
    <property type="match status" value="1"/>
</dbReference>
<evidence type="ECO:0008006" key="9">
    <source>
        <dbReference type="Google" id="ProtNLM"/>
    </source>
</evidence>
<name>A0A4P9Y6E3_9FUNG</name>
<evidence type="ECO:0000256" key="2">
    <source>
        <dbReference type="ARBA" id="ARBA00022737"/>
    </source>
</evidence>
<protein>
    <recommendedName>
        <fullName evidence="9">Pentacotripeptide-repeat region of PRORP domain-containing protein</fullName>
    </recommendedName>
</protein>
<gene>
    <name evidence="7" type="ORF">BJ684DRAFT_15382</name>
</gene>
<evidence type="ECO:0000313" key="8">
    <source>
        <dbReference type="Proteomes" id="UP000267251"/>
    </source>
</evidence>
<dbReference type="InterPro" id="IPR011990">
    <property type="entry name" value="TPR-like_helical_dom_sf"/>
</dbReference>
<dbReference type="OrthoDB" id="185373at2759"/>
<dbReference type="Gene3D" id="1.25.40.10">
    <property type="entry name" value="Tetratricopeptide repeat domain"/>
    <property type="match status" value="1"/>
</dbReference>